<dbReference type="PANTHER" id="PTHR43297">
    <property type="entry name" value="OLIGOPEPTIDE TRANSPORT ATP-BINDING PROTEIN APPD"/>
    <property type="match status" value="1"/>
</dbReference>
<evidence type="ECO:0000256" key="4">
    <source>
        <dbReference type="ARBA" id="ARBA00022475"/>
    </source>
</evidence>
<dbReference type="InterPro" id="IPR050388">
    <property type="entry name" value="ABC_Ni/Peptide_Import"/>
</dbReference>
<evidence type="ECO:0000313" key="10">
    <source>
        <dbReference type="Proteomes" id="UP000622731"/>
    </source>
</evidence>
<proteinExistence type="inferred from homology"/>
<accession>A0A927HV40</accession>
<dbReference type="AlphaFoldDB" id="A0A927HV40"/>
<keyword evidence="9" id="KW-0067">ATP-binding</keyword>
<keyword evidence="5" id="KW-0472">Membrane</keyword>
<keyword evidence="4" id="KW-1003">Cell membrane</keyword>
<keyword evidence="3" id="KW-0813">Transport</keyword>
<dbReference type="EMBL" id="JACXTF010000001">
    <property type="protein sequence ID" value="MBD3719892.1"/>
    <property type="molecule type" value="Genomic_DNA"/>
</dbReference>
<evidence type="ECO:0000256" key="2">
    <source>
        <dbReference type="ARBA" id="ARBA00005417"/>
    </source>
</evidence>
<keyword evidence="9" id="KW-0547">Nucleotide-binding</keyword>
<dbReference type="PANTHER" id="PTHR43297:SF2">
    <property type="entry name" value="DIPEPTIDE TRANSPORT ATP-BINDING PROTEIN DPPD"/>
    <property type="match status" value="1"/>
</dbReference>
<dbReference type="GO" id="GO:0005524">
    <property type="term" value="F:ATP binding"/>
    <property type="evidence" value="ECO:0007669"/>
    <property type="project" value="UniProtKB-KW"/>
</dbReference>
<evidence type="ECO:0000259" key="8">
    <source>
        <dbReference type="Pfam" id="PF00005"/>
    </source>
</evidence>
<comment type="similarity">
    <text evidence="2">Belongs to the ABC transporter superfamily.</text>
</comment>
<reference evidence="9" key="1">
    <citation type="submission" date="2020-07" db="EMBL/GenBank/DDBJ databases">
        <title>Clinical and genomic characterization of carbapenemase-producing Enterobacterales causing secondary infections during the COVID-19 crisis at a New York City hospital.</title>
        <authorList>
            <person name="Gomez-Simmonds A."/>
            <person name="Annavajhala M.K."/>
            <person name="Uhlemann A.-C."/>
        </authorList>
    </citation>
    <scope>NUCLEOTIDE SEQUENCE</scope>
    <source>
        <strain evidence="9">NK1594</strain>
    </source>
</reference>
<dbReference type="GO" id="GO:0016020">
    <property type="term" value="C:membrane"/>
    <property type="evidence" value="ECO:0007669"/>
    <property type="project" value="UniProtKB-SubCell"/>
</dbReference>
<name>A0A927HV40_KLEPN</name>
<comment type="caution">
    <text evidence="9">The sequence shown here is derived from an EMBL/GenBank/DDBJ whole genome shotgun (WGS) entry which is preliminary data.</text>
</comment>
<evidence type="ECO:0000256" key="6">
    <source>
        <dbReference type="ARBA" id="ARBA00038852"/>
    </source>
</evidence>
<feature type="domain" description="ABC transporter" evidence="8">
    <location>
        <begin position="2"/>
        <end position="49"/>
    </location>
</feature>
<dbReference type="InterPro" id="IPR027417">
    <property type="entry name" value="P-loop_NTPase"/>
</dbReference>
<organism evidence="9 10">
    <name type="scientific">Klebsiella pneumoniae</name>
    <dbReference type="NCBI Taxonomy" id="573"/>
    <lineage>
        <taxon>Bacteria</taxon>
        <taxon>Pseudomonadati</taxon>
        <taxon>Pseudomonadota</taxon>
        <taxon>Gammaproteobacteria</taxon>
        <taxon>Enterobacterales</taxon>
        <taxon>Enterobacteriaceae</taxon>
        <taxon>Klebsiella/Raoultella group</taxon>
        <taxon>Klebsiella</taxon>
        <taxon>Klebsiella pneumoniae complex</taxon>
    </lineage>
</organism>
<dbReference type="Proteomes" id="UP000622731">
    <property type="component" value="Unassembled WGS sequence"/>
</dbReference>
<evidence type="ECO:0000256" key="7">
    <source>
        <dbReference type="ARBA" id="ARBA00047356"/>
    </source>
</evidence>
<sequence>MLDQVRIPQAEEMLSRYPHQLSGGMRQRVMIAMALSCRPAVLIADEPTTALDVTIRGRKFCNSLPFCKRRWRWGDLYHPRYGRRGRYRRSGAGDVSR</sequence>
<dbReference type="SUPFAM" id="SSF52540">
    <property type="entry name" value="P-loop containing nucleoside triphosphate hydrolases"/>
    <property type="match status" value="1"/>
</dbReference>
<comment type="subcellular location">
    <subcellularLocation>
        <location evidence="1">Membrane</location>
    </subcellularLocation>
</comment>
<protein>
    <recommendedName>
        <fullName evidence="6">ABC-type dipeptide transporter</fullName>
        <ecNumber evidence="6">7.4.2.9</ecNumber>
    </recommendedName>
</protein>
<comment type="catalytic activity">
    <reaction evidence="7">
        <text>a dipeptide(out) + ATP + H2O = a dipeptide(in) + ADP + phosphate + H(+)</text>
        <dbReference type="Rhea" id="RHEA:23120"/>
        <dbReference type="ChEBI" id="CHEBI:15377"/>
        <dbReference type="ChEBI" id="CHEBI:15378"/>
        <dbReference type="ChEBI" id="CHEBI:30616"/>
        <dbReference type="ChEBI" id="CHEBI:43474"/>
        <dbReference type="ChEBI" id="CHEBI:90799"/>
        <dbReference type="ChEBI" id="CHEBI:456216"/>
        <dbReference type="EC" id="7.4.2.9"/>
    </reaction>
</comment>
<evidence type="ECO:0000256" key="1">
    <source>
        <dbReference type="ARBA" id="ARBA00004370"/>
    </source>
</evidence>
<evidence type="ECO:0000313" key="9">
    <source>
        <dbReference type="EMBL" id="MBD3719892.1"/>
    </source>
</evidence>
<dbReference type="InterPro" id="IPR003439">
    <property type="entry name" value="ABC_transporter-like_ATP-bd"/>
</dbReference>
<dbReference type="Gene3D" id="3.40.50.300">
    <property type="entry name" value="P-loop containing nucleotide triphosphate hydrolases"/>
    <property type="match status" value="1"/>
</dbReference>
<gene>
    <name evidence="9" type="ORF">IE988_12175</name>
</gene>
<evidence type="ECO:0000256" key="5">
    <source>
        <dbReference type="ARBA" id="ARBA00023136"/>
    </source>
</evidence>
<dbReference type="Pfam" id="PF00005">
    <property type="entry name" value="ABC_tran"/>
    <property type="match status" value="1"/>
</dbReference>
<dbReference type="GO" id="GO:0016887">
    <property type="term" value="F:ATP hydrolysis activity"/>
    <property type="evidence" value="ECO:0007669"/>
    <property type="project" value="InterPro"/>
</dbReference>
<dbReference type="EC" id="7.4.2.9" evidence="6"/>
<evidence type="ECO:0000256" key="3">
    <source>
        <dbReference type="ARBA" id="ARBA00022448"/>
    </source>
</evidence>